<evidence type="ECO:0000313" key="2">
    <source>
        <dbReference type="EMBL" id="MBM0277164.1"/>
    </source>
</evidence>
<accession>A0ABS1YIB9</accession>
<sequence>MGMSWAASGGRRGSAVLLHGMTASAATWWRIGPAVAALGLDTSAPDLPGHGRGPRLTGPVDLDTFVDQVGALLPSDGADLLVGHSLGAMVALSLVARRPGVTRALVLEDPPVYRAETHQQLAGVITRDAALAVRDRASLTRRFRSENPDWADEDVRHAVDGVAIVDAPAVSATLLRQPSWDLAAMLALTDVPVLLFGPAHVPGAVDLGGGHCPHRSRSQAWLQSFAAFTDTVLPRR</sequence>
<organism evidence="2 3">
    <name type="scientific">Micromonospora tarensis</name>
    <dbReference type="NCBI Taxonomy" id="2806100"/>
    <lineage>
        <taxon>Bacteria</taxon>
        <taxon>Bacillati</taxon>
        <taxon>Actinomycetota</taxon>
        <taxon>Actinomycetes</taxon>
        <taxon>Micromonosporales</taxon>
        <taxon>Micromonosporaceae</taxon>
        <taxon>Micromonospora</taxon>
    </lineage>
</organism>
<keyword evidence="2" id="KW-0378">Hydrolase</keyword>
<reference evidence="2 3" key="1">
    <citation type="submission" date="2021-01" db="EMBL/GenBank/DDBJ databases">
        <title>Draft genome sequence of Micromonospora sp. strain STR1s_6.</title>
        <authorList>
            <person name="Karlyshev A."/>
            <person name="Jawad R."/>
        </authorList>
    </citation>
    <scope>NUCLEOTIDE SEQUENCE [LARGE SCALE GENOMIC DNA]</scope>
    <source>
        <strain evidence="2 3">STR1S-6</strain>
    </source>
</reference>
<proteinExistence type="predicted"/>
<dbReference type="InterPro" id="IPR000073">
    <property type="entry name" value="AB_hydrolase_1"/>
</dbReference>
<dbReference type="Pfam" id="PF00561">
    <property type="entry name" value="Abhydrolase_1"/>
    <property type="match status" value="1"/>
</dbReference>
<dbReference type="SUPFAM" id="SSF53474">
    <property type="entry name" value="alpha/beta-Hydrolases"/>
    <property type="match status" value="1"/>
</dbReference>
<keyword evidence="3" id="KW-1185">Reference proteome</keyword>
<evidence type="ECO:0000259" key="1">
    <source>
        <dbReference type="Pfam" id="PF00561"/>
    </source>
</evidence>
<evidence type="ECO:0000313" key="3">
    <source>
        <dbReference type="Proteomes" id="UP000622245"/>
    </source>
</evidence>
<dbReference type="InterPro" id="IPR029058">
    <property type="entry name" value="AB_hydrolase_fold"/>
</dbReference>
<name>A0ABS1YIB9_9ACTN</name>
<protein>
    <submittedName>
        <fullName evidence="2">Alpha/beta fold hydrolase</fullName>
    </submittedName>
</protein>
<feature type="domain" description="AB hydrolase-1" evidence="1">
    <location>
        <begin position="16"/>
        <end position="110"/>
    </location>
</feature>
<gene>
    <name evidence="2" type="ORF">JM949_18085</name>
</gene>
<dbReference type="GO" id="GO:0016787">
    <property type="term" value="F:hydrolase activity"/>
    <property type="evidence" value="ECO:0007669"/>
    <property type="project" value="UniProtKB-KW"/>
</dbReference>
<dbReference type="PANTHER" id="PTHR43798:SF33">
    <property type="entry name" value="HYDROLASE, PUTATIVE (AFU_ORTHOLOGUE AFUA_2G14860)-RELATED"/>
    <property type="match status" value="1"/>
</dbReference>
<comment type="caution">
    <text evidence="2">The sequence shown here is derived from an EMBL/GenBank/DDBJ whole genome shotgun (WGS) entry which is preliminary data.</text>
</comment>
<dbReference type="InterPro" id="IPR050266">
    <property type="entry name" value="AB_hydrolase_sf"/>
</dbReference>
<dbReference type="EMBL" id="JAEVHL010000088">
    <property type="protein sequence ID" value="MBM0277164.1"/>
    <property type="molecule type" value="Genomic_DNA"/>
</dbReference>
<dbReference type="Gene3D" id="3.40.50.1820">
    <property type="entry name" value="alpha/beta hydrolase"/>
    <property type="match status" value="1"/>
</dbReference>
<dbReference type="RefSeq" id="WP_203149604.1">
    <property type="nucleotide sequence ID" value="NZ_JAEVHL010000088.1"/>
</dbReference>
<dbReference type="PANTHER" id="PTHR43798">
    <property type="entry name" value="MONOACYLGLYCEROL LIPASE"/>
    <property type="match status" value="1"/>
</dbReference>
<dbReference type="Proteomes" id="UP000622245">
    <property type="component" value="Unassembled WGS sequence"/>
</dbReference>